<accession>A0A0F9NQH1</accession>
<evidence type="ECO:0000313" key="1">
    <source>
        <dbReference type="EMBL" id="KKN20174.1"/>
    </source>
</evidence>
<reference evidence="1" key="1">
    <citation type="journal article" date="2015" name="Nature">
        <title>Complex archaea that bridge the gap between prokaryotes and eukaryotes.</title>
        <authorList>
            <person name="Spang A."/>
            <person name="Saw J.H."/>
            <person name="Jorgensen S.L."/>
            <person name="Zaremba-Niedzwiedzka K."/>
            <person name="Martijn J."/>
            <person name="Lind A.E."/>
            <person name="van Eijk R."/>
            <person name="Schleper C."/>
            <person name="Guy L."/>
            <person name="Ettema T.J."/>
        </authorList>
    </citation>
    <scope>NUCLEOTIDE SEQUENCE</scope>
</reference>
<dbReference type="EMBL" id="LAZR01003266">
    <property type="protein sequence ID" value="KKN20174.1"/>
    <property type="molecule type" value="Genomic_DNA"/>
</dbReference>
<dbReference type="AlphaFoldDB" id="A0A0F9NQH1"/>
<name>A0A0F9NQH1_9ZZZZ</name>
<sequence>MEHKKIKVQILLKKSQKVINRNRWRFTLQGEIKETTSRTVEYYAINQKAALNSFVQSEVDEVRIDGLLPVETVLDYKDLLVKALTNVNKAYLDAALEDVALYGVGVIDYQKIIDLCTETTTDLKHTILALEILKEKRA</sequence>
<protein>
    <submittedName>
        <fullName evidence="1">Uncharacterized protein</fullName>
    </submittedName>
</protein>
<organism evidence="1">
    <name type="scientific">marine sediment metagenome</name>
    <dbReference type="NCBI Taxonomy" id="412755"/>
    <lineage>
        <taxon>unclassified sequences</taxon>
        <taxon>metagenomes</taxon>
        <taxon>ecological metagenomes</taxon>
    </lineage>
</organism>
<proteinExistence type="predicted"/>
<gene>
    <name evidence="1" type="ORF">LCGC14_0938330</name>
</gene>
<comment type="caution">
    <text evidence="1">The sequence shown here is derived from an EMBL/GenBank/DDBJ whole genome shotgun (WGS) entry which is preliminary data.</text>
</comment>